<feature type="compositionally biased region" description="Basic and acidic residues" evidence="1">
    <location>
        <begin position="1"/>
        <end position="12"/>
    </location>
</feature>
<proteinExistence type="predicted"/>
<sequence length="62" mass="7075">MGIFDKAKEMLHSSKGKQAGKQASDRLEQEVNERTGHKYTEQVDQAQQQMEQKLGIDDDPNK</sequence>
<dbReference type="Proteomes" id="UP000812013">
    <property type="component" value="Unassembled WGS sequence"/>
</dbReference>
<feature type="region of interest" description="Disordered" evidence="1">
    <location>
        <begin position="1"/>
        <end position="62"/>
    </location>
</feature>
<accession>A0ABS6ZFP2</accession>
<protein>
    <submittedName>
        <fullName evidence="2">Antitoxin</fullName>
    </submittedName>
</protein>
<organism evidence="2 3">
    <name type="scientific">Streptomyces bambusae</name>
    <dbReference type="NCBI Taxonomy" id="1550616"/>
    <lineage>
        <taxon>Bacteria</taxon>
        <taxon>Bacillati</taxon>
        <taxon>Actinomycetota</taxon>
        <taxon>Actinomycetes</taxon>
        <taxon>Kitasatosporales</taxon>
        <taxon>Streptomycetaceae</taxon>
        <taxon>Streptomyces</taxon>
    </lineage>
</organism>
<evidence type="ECO:0000256" key="1">
    <source>
        <dbReference type="SAM" id="MobiDB-lite"/>
    </source>
</evidence>
<evidence type="ECO:0000313" key="2">
    <source>
        <dbReference type="EMBL" id="MBW5485450.1"/>
    </source>
</evidence>
<name>A0ABS6ZFP2_9ACTN</name>
<gene>
    <name evidence="2" type="ORF">GPJ59_27140</name>
</gene>
<dbReference type="RefSeq" id="WP_219670349.1">
    <property type="nucleotide sequence ID" value="NZ_WTFF01000254.1"/>
</dbReference>
<dbReference type="EMBL" id="WTFF01000254">
    <property type="protein sequence ID" value="MBW5485450.1"/>
    <property type="molecule type" value="Genomic_DNA"/>
</dbReference>
<feature type="compositionally biased region" description="Basic and acidic residues" evidence="1">
    <location>
        <begin position="23"/>
        <end position="41"/>
    </location>
</feature>
<keyword evidence="3" id="KW-1185">Reference proteome</keyword>
<feature type="compositionally biased region" description="Low complexity" evidence="1">
    <location>
        <begin position="42"/>
        <end position="52"/>
    </location>
</feature>
<evidence type="ECO:0000313" key="3">
    <source>
        <dbReference type="Proteomes" id="UP000812013"/>
    </source>
</evidence>
<comment type="caution">
    <text evidence="2">The sequence shown here is derived from an EMBL/GenBank/DDBJ whole genome shotgun (WGS) entry which is preliminary data.</text>
</comment>
<dbReference type="Pfam" id="PF14013">
    <property type="entry name" value="MT0933_antitox"/>
    <property type="match status" value="1"/>
</dbReference>
<reference evidence="2 3" key="1">
    <citation type="submission" date="2019-12" db="EMBL/GenBank/DDBJ databases">
        <title>Genome sequence of Streptomyces bambusae.</title>
        <authorList>
            <person name="Bansal K."/>
            <person name="Choksket S."/>
            <person name="Korpole S."/>
            <person name="Patil P.B."/>
        </authorList>
    </citation>
    <scope>NUCLEOTIDE SEQUENCE [LARGE SCALE GENOMIC DNA]</scope>
    <source>
        <strain evidence="2 3">SK60</strain>
    </source>
</reference>
<dbReference type="InterPro" id="IPR028037">
    <property type="entry name" value="Antitoxin_Rv0909/MT0933"/>
</dbReference>